<feature type="chain" id="PRO_5022137121" evidence="1">
    <location>
        <begin position="21"/>
        <end position="196"/>
    </location>
</feature>
<proteinExistence type="predicted"/>
<dbReference type="OrthoDB" id="5764172at2"/>
<keyword evidence="3" id="KW-1185">Reference proteome</keyword>
<name>A0A518G5B2_9BACT</name>
<dbReference type="RefSeq" id="WP_145076967.1">
    <property type="nucleotide sequence ID" value="NZ_CP036298.1"/>
</dbReference>
<evidence type="ECO:0000313" key="3">
    <source>
        <dbReference type="Proteomes" id="UP000318017"/>
    </source>
</evidence>
<dbReference type="EMBL" id="CP036298">
    <property type="protein sequence ID" value="QDV23788.1"/>
    <property type="molecule type" value="Genomic_DNA"/>
</dbReference>
<dbReference type="AlphaFoldDB" id="A0A518G5B2"/>
<protein>
    <submittedName>
        <fullName evidence="2">Uncharacterized protein</fullName>
    </submittedName>
</protein>
<reference evidence="2 3" key="1">
    <citation type="submission" date="2019-02" db="EMBL/GenBank/DDBJ databases">
        <title>Deep-cultivation of Planctomycetes and their phenomic and genomic characterization uncovers novel biology.</title>
        <authorList>
            <person name="Wiegand S."/>
            <person name="Jogler M."/>
            <person name="Boedeker C."/>
            <person name="Pinto D."/>
            <person name="Vollmers J."/>
            <person name="Rivas-Marin E."/>
            <person name="Kohn T."/>
            <person name="Peeters S.H."/>
            <person name="Heuer A."/>
            <person name="Rast P."/>
            <person name="Oberbeckmann S."/>
            <person name="Bunk B."/>
            <person name="Jeske O."/>
            <person name="Meyerdierks A."/>
            <person name="Storesund J.E."/>
            <person name="Kallscheuer N."/>
            <person name="Luecker S."/>
            <person name="Lage O.M."/>
            <person name="Pohl T."/>
            <person name="Merkel B.J."/>
            <person name="Hornburger P."/>
            <person name="Mueller R.-W."/>
            <person name="Bruemmer F."/>
            <person name="Labrenz M."/>
            <person name="Spormann A.M."/>
            <person name="Op den Camp H."/>
            <person name="Overmann J."/>
            <person name="Amann R."/>
            <person name="Jetten M.S.M."/>
            <person name="Mascher T."/>
            <person name="Medema M.H."/>
            <person name="Devos D.P."/>
            <person name="Kaster A.-K."/>
            <person name="Ovreas L."/>
            <person name="Rohde M."/>
            <person name="Galperin M.Y."/>
            <person name="Jogler C."/>
        </authorList>
    </citation>
    <scope>NUCLEOTIDE SEQUENCE [LARGE SCALE GENOMIC DNA]</scope>
    <source>
        <strain evidence="2 3">Q31a</strain>
    </source>
</reference>
<keyword evidence="1" id="KW-0732">Signal</keyword>
<evidence type="ECO:0000313" key="2">
    <source>
        <dbReference type="EMBL" id="QDV23788.1"/>
    </source>
</evidence>
<accession>A0A518G5B2</accession>
<organism evidence="2 3">
    <name type="scientific">Aureliella helgolandensis</name>
    <dbReference type="NCBI Taxonomy" id="2527968"/>
    <lineage>
        <taxon>Bacteria</taxon>
        <taxon>Pseudomonadati</taxon>
        <taxon>Planctomycetota</taxon>
        <taxon>Planctomycetia</taxon>
        <taxon>Pirellulales</taxon>
        <taxon>Pirellulaceae</taxon>
        <taxon>Aureliella</taxon>
    </lineage>
</organism>
<sequence precursor="true">MKYLLSFLVLPLALTMTVSSVSGESARATAAEPVTIALADGKLTLTAPAEWKKEQPKSRIVQYEFSAPAKEDKGKEDEEAQARITIMGAGGSIDANIERWKGQFQDAPKDKTKVEKFEVGKNTVHWVDIQGSFKDTMGAPPFAGVPPTIRKDYRMLGAIIVTENSGQYFIKMTGPNAVCEKLVEGFKKMLKELEAK</sequence>
<evidence type="ECO:0000256" key="1">
    <source>
        <dbReference type="SAM" id="SignalP"/>
    </source>
</evidence>
<dbReference type="KEGG" id="ahel:Q31a_20930"/>
<dbReference type="Proteomes" id="UP000318017">
    <property type="component" value="Chromosome"/>
</dbReference>
<gene>
    <name evidence="2" type="ORF">Q31a_20930</name>
</gene>
<feature type="signal peptide" evidence="1">
    <location>
        <begin position="1"/>
        <end position="20"/>
    </location>
</feature>